<reference evidence="3" key="1">
    <citation type="submission" date="2017-09" db="EMBL/GenBank/DDBJ databases">
        <authorList>
            <person name="Varghese N."/>
            <person name="Submissions S."/>
        </authorList>
    </citation>
    <scope>NUCLEOTIDE SEQUENCE [LARGE SCALE GENOMIC DNA]</scope>
    <source>
        <strain evidence="3">DSM 45537</strain>
    </source>
</reference>
<accession>A0A285KZ02</accession>
<feature type="chain" id="PRO_5012040990" evidence="1">
    <location>
        <begin position="29"/>
        <end position="53"/>
    </location>
</feature>
<keyword evidence="1" id="KW-0732">Signal</keyword>
<name>A0A285KZ02_9NOCA</name>
<dbReference type="RefSeq" id="WP_179830735.1">
    <property type="nucleotide sequence ID" value="NZ_JAMTCV010000002.1"/>
</dbReference>
<evidence type="ECO:0000256" key="1">
    <source>
        <dbReference type="SAM" id="SignalP"/>
    </source>
</evidence>
<proteinExistence type="predicted"/>
<dbReference type="Proteomes" id="UP000219565">
    <property type="component" value="Unassembled WGS sequence"/>
</dbReference>
<evidence type="ECO:0000313" key="2">
    <source>
        <dbReference type="EMBL" id="SNY76441.1"/>
    </source>
</evidence>
<feature type="signal peptide" evidence="1">
    <location>
        <begin position="1"/>
        <end position="28"/>
    </location>
</feature>
<protein>
    <submittedName>
        <fullName evidence="2">Uncharacterized protein</fullName>
    </submittedName>
</protein>
<organism evidence="2 3">
    <name type="scientific">Nocardia amikacinitolerans</name>
    <dbReference type="NCBI Taxonomy" id="756689"/>
    <lineage>
        <taxon>Bacteria</taxon>
        <taxon>Bacillati</taxon>
        <taxon>Actinomycetota</taxon>
        <taxon>Actinomycetes</taxon>
        <taxon>Mycobacteriales</taxon>
        <taxon>Nocardiaceae</taxon>
        <taxon>Nocardia</taxon>
    </lineage>
</organism>
<gene>
    <name evidence="2" type="ORF">SAMN04244553_0712</name>
</gene>
<dbReference type="AlphaFoldDB" id="A0A285KZ02"/>
<keyword evidence="3" id="KW-1185">Reference proteome</keyword>
<evidence type="ECO:0000313" key="3">
    <source>
        <dbReference type="Proteomes" id="UP000219565"/>
    </source>
</evidence>
<sequence length="53" mass="5109">MTSKIVRPLAIAALVLTAGSLTAGTATAATPVSGSVEVCTGIPVGPVELSLCL</sequence>
<dbReference type="EMBL" id="OBEG01000001">
    <property type="protein sequence ID" value="SNY76441.1"/>
    <property type="molecule type" value="Genomic_DNA"/>
</dbReference>